<gene>
    <name evidence="3" type="ORF">A2828_02130</name>
</gene>
<organism evidence="3 4">
    <name type="scientific">Candidatus Terrybacteria bacterium RIFCSPHIGHO2_01_FULL_43_35</name>
    <dbReference type="NCBI Taxonomy" id="1802361"/>
    <lineage>
        <taxon>Bacteria</taxon>
        <taxon>Candidatus Terryibacteriota</taxon>
    </lineage>
</organism>
<evidence type="ECO:0000313" key="4">
    <source>
        <dbReference type="Proteomes" id="UP000178869"/>
    </source>
</evidence>
<comment type="caution">
    <text evidence="3">The sequence shown here is derived from an EMBL/GenBank/DDBJ whole genome shotgun (WGS) entry which is preliminary data.</text>
</comment>
<reference evidence="3 4" key="1">
    <citation type="journal article" date="2016" name="Nat. Commun.">
        <title>Thousands of microbial genomes shed light on interconnected biogeochemical processes in an aquifer system.</title>
        <authorList>
            <person name="Anantharaman K."/>
            <person name="Brown C.T."/>
            <person name="Hug L.A."/>
            <person name="Sharon I."/>
            <person name="Castelle C.J."/>
            <person name="Probst A.J."/>
            <person name="Thomas B.C."/>
            <person name="Singh A."/>
            <person name="Wilkins M.J."/>
            <person name="Karaoz U."/>
            <person name="Brodie E.L."/>
            <person name="Williams K.H."/>
            <person name="Hubbard S.S."/>
            <person name="Banfield J.F."/>
        </authorList>
    </citation>
    <scope>NUCLEOTIDE SEQUENCE [LARGE SCALE GENOMIC DNA]</scope>
</reference>
<proteinExistence type="predicted"/>
<evidence type="ECO:0000313" key="3">
    <source>
        <dbReference type="EMBL" id="OHA46680.1"/>
    </source>
</evidence>
<protein>
    <submittedName>
        <fullName evidence="3">Uncharacterized protein</fullName>
    </submittedName>
</protein>
<name>A0A1G2PEA7_9BACT</name>
<dbReference type="Proteomes" id="UP000178869">
    <property type="component" value="Unassembled WGS sequence"/>
</dbReference>
<feature type="compositionally biased region" description="Polar residues" evidence="2">
    <location>
        <begin position="104"/>
        <end position="119"/>
    </location>
</feature>
<accession>A0A1G2PEA7</accession>
<keyword evidence="1" id="KW-0175">Coiled coil</keyword>
<sequence length="255" mass="27659">MLKGVFLYRFLKLLLVITIPLLAGFFAFGNSFPISHLSTSAKNPSGVIMKPKGGLSISSFLTSVFDAPNQNATHPQNTIPGTYRPFMAGLLDALNKSDDAILNGTAQTGDQEPQTQSPIPKTEPARSLYEYFVASSAIDFGGNNPDTIKIALALAAKGQKEALNEVISEYERQLQALRAITPPSQAAAVHEHSLALIKQYILFLKNIAGSNSEDVLNLWNSGEHSKIAVESEGIIAEIKNLENTYNFYLPPDVLP</sequence>
<evidence type="ECO:0000256" key="1">
    <source>
        <dbReference type="SAM" id="Coils"/>
    </source>
</evidence>
<dbReference type="EMBL" id="MHSR01000013">
    <property type="protein sequence ID" value="OHA46680.1"/>
    <property type="molecule type" value="Genomic_DNA"/>
</dbReference>
<dbReference type="AlphaFoldDB" id="A0A1G2PEA7"/>
<feature type="coiled-coil region" evidence="1">
    <location>
        <begin position="153"/>
        <end position="180"/>
    </location>
</feature>
<evidence type="ECO:0000256" key="2">
    <source>
        <dbReference type="SAM" id="MobiDB-lite"/>
    </source>
</evidence>
<feature type="region of interest" description="Disordered" evidence="2">
    <location>
        <begin position="103"/>
        <end position="122"/>
    </location>
</feature>